<dbReference type="Pfam" id="PF06428">
    <property type="entry name" value="Sec2p"/>
    <property type="match status" value="1"/>
</dbReference>
<name>A0A165A6X1_9AGAM</name>
<feature type="domain" description="GDP/GTP exchange factor Sec2 N-terminal" evidence="3">
    <location>
        <begin position="222"/>
        <end position="285"/>
    </location>
</feature>
<evidence type="ECO:0000313" key="5">
    <source>
        <dbReference type="Proteomes" id="UP000076722"/>
    </source>
</evidence>
<proteinExistence type="predicted"/>
<dbReference type="SUPFAM" id="SSF144284">
    <property type="entry name" value="Sec2 N-terminal region"/>
    <property type="match status" value="1"/>
</dbReference>
<keyword evidence="5" id="KW-1185">Reference proteome</keyword>
<dbReference type="AlphaFoldDB" id="A0A165A6X1"/>
<feature type="compositionally biased region" description="Basic and acidic residues" evidence="2">
    <location>
        <begin position="121"/>
        <end position="134"/>
    </location>
</feature>
<dbReference type="STRING" id="1314777.A0A165A6X1"/>
<accession>A0A165A6X1</accession>
<reference evidence="4 5" key="1">
    <citation type="journal article" date="2016" name="Mol. Biol. Evol.">
        <title>Comparative Genomics of Early-Diverging Mushroom-Forming Fungi Provides Insights into the Origins of Lignocellulose Decay Capabilities.</title>
        <authorList>
            <person name="Nagy L.G."/>
            <person name="Riley R."/>
            <person name="Tritt A."/>
            <person name="Adam C."/>
            <person name="Daum C."/>
            <person name="Floudas D."/>
            <person name="Sun H."/>
            <person name="Yadav J.S."/>
            <person name="Pangilinan J."/>
            <person name="Larsson K.H."/>
            <person name="Matsuura K."/>
            <person name="Barry K."/>
            <person name="Labutti K."/>
            <person name="Kuo R."/>
            <person name="Ohm R.A."/>
            <person name="Bhattacharya S.S."/>
            <person name="Shirouzu T."/>
            <person name="Yoshinaga Y."/>
            <person name="Martin F.M."/>
            <person name="Grigoriev I.V."/>
            <person name="Hibbett D.S."/>
        </authorList>
    </citation>
    <scope>NUCLEOTIDE SEQUENCE [LARGE SCALE GENOMIC DNA]</scope>
    <source>
        <strain evidence="4 5">HHB9708</strain>
    </source>
</reference>
<feature type="compositionally biased region" description="Polar residues" evidence="2">
    <location>
        <begin position="202"/>
        <end position="211"/>
    </location>
</feature>
<dbReference type="InterPro" id="IPR009449">
    <property type="entry name" value="Sec2_N"/>
</dbReference>
<dbReference type="Proteomes" id="UP000076722">
    <property type="component" value="Unassembled WGS sequence"/>
</dbReference>
<feature type="coiled-coil region" evidence="1">
    <location>
        <begin position="230"/>
        <end position="307"/>
    </location>
</feature>
<feature type="compositionally biased region" description="Low complexity" evidence="2">
    <location>
        <begin position="155"/>
        <end position="187"/>
    </location>
</feature>
<evidence type="ECO:0000259" key="3">
    <source>
        <dbReference type="Pfam" id="PF06428"/>
    </source>
</evidence>
<keyword evidence="1" id="KW-0175">Coiled coil</keyword>
<evidence type="ECO:0000256" key="2">
    <source>
        <dbReference type="SAM" id="MobiDB-lite"/>
    </source>
</evidence>
<protein>
    <recommendedName>
        <fullName evidence="3">GDP/GTP exchange factor Sec2 N-terminal domain-containing protein</fullName>
    </recommendedName>
</protein>
<dbReference type="OrthoDB" id="5560525at2759"/>
<evidence type="ECO:0000313" key="4">
    <source>
        <dbReference type="EMBL" id="KZS98560.1"/>
    </source>
</evidence>
<evidence type="ECO:0000256" key="1">
    <source>
        <dbReference type="SAM" id="Coils"/>
    </source>
</evidence>
<dbReference type="Gene3D" id="6.10.140.910">
    <property type="match status" value="1"/>
</dbReference>
<dbReference type="EMBL" id="KV419395">
    <property type="protein sequence ID" value="KZS98560.1"/>
    <property type="molecule type" value="Genomic_DNA"/>
</dbReference>
<organism evidence="4 5">
    <name type="scientific">Sistotremastrum niveocremeum HHB9708</name>
    <dbReference type="NCBI Taxonomy" id="1314777"/>
    <lineage>
        <taxon>Eukaryota</taxon>
        <taxon>Fungi</taxon>
        <taxon>Dikarya</taxon>
        <taxon>Basidiomycota</taxon>
        <taxon>Agaricomycotina</taxon>
        <taxon>Agaricomycetes</taxon>
        <taxon>Sistotremastrales</taxon>
        <taxon>Sistotremastraceae</taxon>
        <taxon>Sertulicium</taxon>
        <taxon>Sertulicium niveocremeum</taxon>
    </lineage>
</organism>
<feature type="region of interest" description="Disordered" evidence="2">
    <location>
        <begin position="121"/>
        <end position="224"/>
    </location>
</feature>
<sequence>MSDQLPLRTDSLAATRSEALSTTISESEEIISDARRILEVGSPEDAQVALAHIIALAEELSSLLAAAHASQVELETTLTVTKSNLQLALANTEMLEEALKRDSGAKSKDIGWRRWSEREALRRREGSLDDDNIRPKSALPALQSRPQSPTPNSPTPSTSSSFPSKPSSATEDSGFFRFRFRSNNNSRPAADEPPNPPGTAPPSLSLTSASEPSLPPLGPSQREQELTEQLLEHKTKYETACNEKAALEAEVESLSQALFEEANKMVASERRRLAEAQEELRMALEERNAMKGTLRFVESENDRLKHELMLHSSTVAATDVHDSDSTHTIPAFSG</sequence>
<feature type="compositionally biased region" description="Pro residues" evidence="2">
    <location>
        <begin position="191"/>
        <end position="200"/>
    </location>
</feature>
<gene>
    <name evidence="4" type="ORF">SISNIDRAFT_448824</name>
</gene>